<evidence type="ECO:0000256" key="3">
    <source>
        <dbReference type="ARBA" id="ARBA00022991"/>
    </source>
</evidence>
<dbReference type="Proteomes" id="UP000184485">
    <property type="component" value="Unassembled WGS sequence"/>
</dbReference>
<dbReference type="PROSITE" id="PS50112">
    <property type="entry name" value="PAS"/>
    <property type="match status" value="1"/>
</dbReference>
<gene>
    <name evidence="6" type="ORF">SAMN02745157_3110</name>
</gene>
<evidence type="ECO:0000313" key="6">
    <source>
        <dbReference type="EMBL" id="SHF92985.1"/>
    </source>
</evidence>
<sequence>MEARDAWKLTDRLQAPTGKGDPFAAAVRATRMSMVITDPTQLDNPIVFVNDAFVQLTGYRRDEIIGRNCRFLQGPDTDPGSISAIRKAIETRTDIAIDILNYRRDGTPFWNALYLSPVTDDDGEVLFFFASQLDVTRRKRAELDVIEDRDRVEAAVADRTRELEAALQARTDLLHEVDHRVKNNLQLISALVLIERRKATDPSTKATLTTLRERVEALSAVHRLLYRDDNVVRFDIAGFIREFAAEATHAGGKPPVGLKLDLESLSVAAAFAAPVALMASELVRIAISHALTSGTERFISLSIKPTGAGLYRFCIADDGFATGIMSSVEPDQRAFIELLATQLHAKVHWDGQAEASHSICVDLPIDEPPRGG</sequence>
<dbReference type="RefSeq" id="WP_139251479.1">
    <property type="nucleotide sequence ID" value="NZ_FQUP01000003.1"/>
</dbReference>
<dbReference type="PANTHER" id="PTHR47429">
    <property type="entry name" value="PROTEIN TWIN LOV 1"/>
    <property type="match status" value="1"/>
</dbReference>
<dbReference type="OrthoDB" id="7991996at2"/>
<dbReference type="SUPFAM" id="SSF55785">
    <property type="entry name" value="PYP-like sensor domain (PAS domain)"/>
    <property type="match status" value="1"/>
</dbReference>
<organism evidence="6 7">
    <name type="scientific">Kaistia soli DSM 19436</name>
    <dbReference type="NCBI Taxonomy" id="1122133"/>
    <lineage>
        <taxon>Bacteria</taxon>
        <taxon>Pseudomonadati</taxon>
        <taxon>Pseudomonadota</taxon>
        <taxon>Alphaproteobacteria</taxon>
        <taxon>Hyphomicrobiales</taxon>
        <taxon>Kaistiaceae</taxon>
        <taxon>Kaistia</taxon>
    </lineage>
</organism>
<dbReference type="SMART" id="SM00091">
    <property type="entry name" value="PAS"/>
    <property type="match status" value="1"/>
</dbReference>
<accession>A0A1M5FNA1</accession>
<keyword evidence="2" id="KW-0288">FMN</keyword>
<feature type="domain" description="PAS" evidence="4">
    <location>
        <begin position="43"/>
        <end position="92"/>
    </location>
</feature>
<dbReference type="AlphaFoldDB" id="A0A1M5FNA1"/>
<dbReference type="PANTHER" id="PTHR47429:SF2">
    <property type="entry name" value="PROTEIN TWIN LOV 1"/>
    <property type="match status" value="1"/>
</dbReference>
<dbReference type="InterPro" id="IPR035965">
    <property type="entry name" value="PAS-like_dom_sf"/>
</dbReference>
<keyword evidence="1" id="KW-0285">Flavoprotein</keyword>
<dbReference type="InterPro" id="IPR000700">
    <property type="entry name" value="PAS-assoc_C"/>
</dbReference>
<dbReference type="STRING" id="1122133.SAMN02745157_3110"/>
<dbReference type="InterPro" id="IPR011495">
    <property type="entry name" value="Sig_transdc_His_kin_sub2_dim/P"/>
</dbReference>
<reference evidence="6 7" key="1">
    <citation type="submission" date="2016-11" db="EMBL/GenBank/DDBJ databases">
        <authorList>
            <person name="Jaros S."/>
            <person name="Januszkiewicz K."/>
            <person name="Wedrychowicz H."/>
        </authorList>
    </citation>
    <scope>NUCLEOTIDE SEQUENCE [LARGE SCALE GENOMIC DNA]</scope>
    <source>
        <strain evidence="6 7">DSM 19436</strain>
    </source>
</reference>
<dbReference type="PROSITE" id="PS50113">
    <property type="entry name" value="PAC"/>
    <property type="match status" value="1"/>
</dbReference>
<evidence type="ECO:0000256" key="2">
    <source>
        <dbReference type="ARBA" id="ARBA00022643"/>
    </source>
</evidence>
<dbReference type="Pfam" id="PF13426">
    <property type="entry name" value="PAS_9"/>
    <property type="match status" value="1"/>
</dbReference>
<evidence type="ECO:0000259" key="5">
    <source>
        <dbReference type="PROSITE" id="PS50113"/>
    </source>
</evidence>
<dbReference type="CDD" id="cd00130">
    <property type="entry name" value="PAS"/>
    <property type="match status" value="1"/>
</dbReference>
<dbReference type="NCBIfam" id="TIGR00229">
    <property type="entry name" value="sensory_box"/>
    <property type="match status" value="1"/>
</dbReference>
<dbReference type="InterPro" id="IPR000014">
    <property type="entry name" value="PAS"/>
</dbReference>
<evidence type="ECO:0000313" key="7">
    <source>
        <dbReference type="Proteomes" id="UP000184485"/>
    </source>
</evidence>
<name>A0A1M5FNA1_9HYPH</name>
<evidence type="ECO:0000256" key="1">
    <source>
        <dbReference type="ARBA" id="ARBA00022630"/>
    </source>
</evidence>
<dbReference type="InterPro" id="IPR001610">
    <property type="entry name" value="PAC"/>
</dbReference>
<dbReference type="Gene3D" id="3.30.450.20">
    <property type="entry name" value="PAS domain"/>
    <property type="match status" value="1"/>
</dbReference>
<keyword evidence="7" id="KW-1185">Reference proteome</keyword>
<dbReference type="SMART" id="SM00086">
    <property type="entry name" value="PAC"/>
    <property type="match status" value="1"/>
</dbReference>
<evidence type="ECO:0000259" key="4">
    <source>
        <dbReference type="PROSITE" id="PS50112"/>
    </source>
</evidence>
<feature type="domain" description="PAC" evidence="5">
    <location>
        <begin position="93"/>
        <end position="147"/>
    </location>
</feature>
<dbReference type="EMBL" id="FQUP01000003">
    <property type="protein sequence ID" value="SHF92985.1"/>
    <property type="molecule type" value="Genomic_DNA"/>
</dbReference>
<proteinExistence type="predicted"/>
<keyword evidence="3" id="KW-0157">Chromophore</keyword>
<protein>
    <submittedName>
        <fullName evidence="6">PAS domain S-box-containing protein</fullName>
    </submittedName>
</protein>
<dbReference type="Pfam" id="PF07568">
    <property type="entry name" value="HisKA_2"/>
    <property type="match status" value="1"/>
</dbReference>